<keyword evidence="7 9" id="KW-0675">Receptor</keyword>
<comment type="subcellular location">
    <subcellularLocation>
        <location evidence="9">Cell membrane</location>
        <topology evidence="9">Multi-pass membrane protein</topology>
    </subcellularLocation>
    <subcellularLocation>
        <location evidence="1">Membrane</location>
        <topology evidence="1">Multi-pass membrane protein</topology>
    </subcellularLocation>
</comment>
<dbReference type="SMR" id="A0A1S4FBJ0"/>
<feature type="transmembrane region" description="Helical" evidence="9">
    <location>
        <begin position="324"/>
        <end position="343"/>
    </location>
</feature>
<protein>
    <recommendedName>
        <fullName evidence="9">Odorant receptor</fullName>
    </recommendedName>
</protein>
<feature type="transmembrane region" description="Helical" evidence="9">
    <location>
        <begin position="75"/>
        <end position="95"/>
    </location>
</feature>
<keyword evidence="6 9" id="KW-0472">Membrane</keyword>
<evidence type="ECO:0000256" key="1">
    <source>
        <dbReference type="ARBA" id="ARBA00004141"/>
    </source>
</evidence>
<dbReference type="Pfam" id="PF02949">
    <property type="entry name" value="7tm_6"/>
    <property type="match status" value="1"/>
</dbReference>
<evidence type="ECO:0000256" key="7">
    <source>
        <dbReference type="ARBA" id="ARBA00023170"/>
    </source>
</evidence>
<keyword evidence="8 9" id="KW-0807">Transducer</keyword>
<dbReference type="Proteomes" id="UP000682892">
    <property type="component" value="Chromosome 3"/>
</dbReference>
<evidence type="ECO:0000256" key="6">
    <source>
        <dbReference type="ARBA" id="ARBA00023136"/>
    </source>
</evidence>
<dbReference type="GO" id="GO:0005549">
    <property type="term" value="F:odorant binding"/>
    <property type="evidence" value="ECO:0007669"/>
    <property type="project" value="InterPro"/>
</dbReference>
<sequence>MDELSKDLSIIFFLMRFVALWPYDYNRHLPVWLQRYKTSLVLNVLYYLFWQFICLHIAIFHVITVLNSLDNFDDLFLVMVSTIIYCLMLLINVNFRLYYHKNLVLIEFLKYRFKQRSAAGLNFVKFESSRRYFIRLFKIWIVTCVLGTMHWAIFPILQREMVLPLQCWYPFEVHRSPYYELAYLGQVLGQLQVGLVYGMTGALLMMYIFIVCGQFDILCCSLSNVYYTALINRNGNRFKLSASQAVLEKALRNPNDLYIKEVFLEELSKAPRTTTKKLAPVAEKHQYLHYLQDELATALDECVDHHVLLIHFCRLLEEGFHPFVLLKLGQMLSLLCLLSYMATVTDLSVMKLMNIGEYFVLTMTELFLFCYLGETLKNQSLKVSGALLKSNWYKCGAQSRQRVIFLLMASQKPLKLTALKLYSLDFDTYRSVLTAAFSYYTILKKLQNGSRHTS</sequence>
<gene>
    <name evidence="10" type="primary">GPROR40</name>
    <name evidence="10" type="ORF">AaeL_AAEL005767</name>
</gene>
<dbReference type="HOGENOM" id="CLU_585637_0_0_1"/>
<dbReference type="CTD" id="40648"/>
<keyword evidence="4 9" id="KW-0552">Olfaction</keyword>
<reference evidence="10" key="3">
    <citation type="submission" date="2012-09" db="EMBL/GenBank/DDBJ databases">
        <authorList>
            <consortium name="VectorBase"/>
        </authorList>
    </citation>
    <scope>NUCLEOTIDE SEQUENCE</scope>
    <source>
        <strain evidence="10">Liverpool</strain>
    </source>
</reference>
<feature type="transmembrane region" description="Helical" evidence="9">
    <location>
        <begin position="132"/>
        <end position="154"/>
    </location>
</feature>
<keyword evidence="2 9" id="KW-0716">Sensory transduction</keyword>
<evidence type="ECO:0000256" key="4">
    <source>
        <dbReference type="ARBA" id="ARBA00022725"/>
    </source>
</evidence>
<dbReference type="AlphaFoldDB" id="A0A1S4FBJ0"/>
<dbReference type="GO" id="GO:0007165">
    <property type="term" value="P:signal transduction"/>
    <property type="evidence" value="ECO:0007669"/>
    <property type="project" value="UniProtKB-KW"/>
</dbReference>
<evidence type="ECO:0000313" key="11">
    <source>
        <dbReference type="Proteomes" id="UP000682892"/>
    </source>
</evidence>
<dbReference type="KEGG" id="aag:5567054"/>
<accession>A0A1S4FBJ0</accession>
<reference evidence="10" key="1">
    <citation type="submission" date="2005-10" db="EMBL/GenBank/DDBJ databases">
        <authorList>
            <person name="Loftus B.J."/>
            <person name="Nene V.M."/>
            <person name="Hannick L.I."/>
            <person name="Bidwell S."/>
            <person name="Haas B."/>
            <person name="Amedeo P."/>
            <person name="Orvis J."/>
            <person name="Wortman J.R."/>
            <person name="White O.R."/>
            <person name="Salzberg S."/>
            <person name="Shumway M."/>
            <person name="Koo H."/>
            <person name="Zhao Y."/>
            <person name="Holmes M."/>
            <person name="Miller J."/>
            <person name="Schatz M."/>
            <person name="Pop M."/>
            <person name="Pai G."/>
            <person name="Utterback T."/>
            <person name="Rogers Y.-H."/>
            <person name="Kravitz S."/>
            <person name="Fraser C.M."/>
        </authorList>
    </citation>
    <scope>NUCLEOTIDE SEQUENCE</scope>
    <source>
        <strain evidence="10">Liverpool</strain>
    </source>
</reference>
<name>A0A1S4FBJ0_AEDAE</name>
<proteinExistence type="inferred from homology"/>
<feature type="transmembrane region" description="Helical" evidence="9">
    <location>
        <begin position="355"/>
        <end position="372"/>
    </location>
</feature>
<evidence type="ECO:0000256" key="8">
    <source>
        <dbReference type="ARBA" id="ARBA00023224"/>
    </source>
</evidence>
<dbReference type="GO" id="GO:0005886">
    <property type="term" value="C:plasma membrane"/>
    <property type="evidence" value="ECO:0007669"/>
    <property type="project" value="UniProtKB-SubCell"/>
</dbReference>
<keyword evidence="3 9" id="KW-0812">Transmembrane</keyword>
<dbReference type="PANTHER" id="PTHR21137">
    <property type="entry name" value="ODORANT RECEPTOR"/>
    <property type="match status" value="1"/>
</dbReference>
<organism evidence="10 11">
    <name type="scientific">Aedes aegypti</name>
    <name type="common">Yellowfever mosquito</name>
    <name type="synonym">Culex aegypti</name>
    <dbReference type="NCBI Taxonomy" id="7159"/>
    <lineage>
        <taxon>Eukaryota</taxon>
        <taxon>Metazoa</taxon>
        <taxon>Ecdysozoa</taxon>
        <taxon>Arthropoda</taxon>
        <taxon>Hexapoda</taxon>
        <taxon>Insecta</taxon>
        <taxon>Pterygota</taxon>
        <taxon>Neoptera</taxon>
        <taxon>Endopterygota</taxon>
        <taxon>Diptera</taxon>
        <taxon>Nematocera</taxon>
        <taxon>Culicoidea</taxon>
        <taxon>Culicidae</taxon>
        <taxon>Culicinae</taxon>
        <taxon>Aedini</taxon>
        <taxon>Aedes</taxon>
        <taxon>Stegomyia</taxon>
    </lineage>
</organism>
<reference evidence="10" key="2">
    <citation type="journal article" date="2007" name="Science">
        <title>Genome sequence of Aedes aegypti, a major arbovirus vector.</title>
        <authorList>
            <person name="Nene V."/>
            <person name="Wortman J.R."/>
            <person name="Lawson D."/>
            <person name="Haas B."/>
            <person name="Kodira C."/>
            <person name="Tu Z.J."/>
            <person name="Loftus B."/>
            <person name="Xi Z."/>
            <person name="Megy K."/>
            <person name="Grabherr M."/>
            <person name="Ren Q."/>
            <person name="Zdobnov E.M."/>
            <person name="Lobo N.F."/>
            <person name="Campbell K.S."/>
            <person name="Brown S.E."/>
            <person name="Bonaldo M.F."/>
            <person name="Zhu J."/>
            <person name="Sinkins S.P."/>
            <person name="Hogenkamp D.G."/>
            <person name="Amedeo P."/>
            <person name="Arensburger P."/>
            <person name="Atkinson P.W."/>
            <person name="Bidwell S."/>
            <person name="Biedler J."/>
            <person name="Birney E."/>
            <person name="Bruggner R.V."/>
            <person name="Costas J."/>
            <person name="Coy M.R."/>
            <person name="Crabtree J."/>
            <person name="Crawford M."/>
            <person name="Debruyn B."/>
            <person name="Decaprio D."/>
            <person name="Eiglmeier K."/>
            <person name="Eisenstadt E."/>
            <person name="El-Dorry H."/>
            <person name="Gelbart W.M."/>
            <person name="Gomes S.L."/>
            <person name="Hammond M."/>
            <person name="Hannick L.I."/>
            <person name="Hogan J.R."/>
            <person name="Holmes M.H."/>
            <person name="Jaffe D."/>
            <person name="Johnston J.S."/>
            <person name="Kennedy R.C."/>
            <person name="Koo H."/>
            <person name="Kravitz S."/>
            <person name="Kriventseva E.V."/>
            <person name="Kulp D."/>
            <person name="Labutti K."/>
            <person name="Lee E."/>
            <person name="Li S."/>
            <person name="Lovin D.D."/>
            <person name="Mao C."/>
            <person name="Mauceli E."/>
            <person name="Menck C.F."/>
            <person name="Miller J.R."/>
            <person name="Montgomery P."/>
            <person name="Mori A."/>
            <person name="Nascimento A.L."/>
            <person name="Naveira H.F."/>
            <person name="Nusbaum C."/>
            <person name="O'leary S."/>
            <person name="Orvis J."/>
            <person name="Pertea M."/>
            <person name="Quesneville H."/>
            <person name="Reidenbach K.R."/>
            <person name="Rogers Y.H."/>
            <person name="Roth C.W."/>
            <person name="Schneider J.R."/>
            <person name="Schatz M."/>
            <person name="Shumway M."/>
            <person name="Stanke M."/>
            <person name="Stinson E.O."/>
            <person name="Tubio J.M."/>
            <person name="Vanzee J.P."/>
            <person name="Verjovski-Almeida S."/>
            <person name="Werner D."/>
            <person name="White O."/>
            <person name="Wyder S."/>
            <person name="Zeng Q."/>
            <person name="Zhao Q."/>
            <person name="Zhao Y."/>
            <person name="Hill C.A."/>
            <person name="Raikhel A.S."/>
            <person name="Soares M.B."/>
            <person name="Knudson D.L."/>
            <person name="Lee N.H."/>
            <person name="Galagan J."/>
            <person name="Salzberg S.L."/>
            <person name="Paulsen I.T."/>
            <person name="Dimopoulos G."/>
            <person name="Collins F.H."/>
            <person name="Birren B."/>
            <person name="Fraser-Liggett C.M."/>
            <person name="Severson D.W."/>
        </authorList>
    </citation>
    <scope>NUCLEOTIDE SEQUENCE [LARGE SCALE GENOMIC DNA]</scope>
    <source>
        <strain evidence="10">Liverpool</strain>
    </source>
</reference>
<evidence type="ECO:0000256" key="3">
    <source>
        <dbReference type="ARBA" id="ARBA00022692"/>
    </source>
</evidence>
<dbReference type="OrthoDB" id="7759131at2759"/>
<keyword evidence="5 9" id="KW-1133">Transmembrane helix</keyword>
<dbReference type="InterPro" id="IPR004117">
    <property type="entry name" value="7tm6_olfct_rcpt"/>
</dbReference>
<dbReference type="GO" id="GO:0004984">
    <property type="term" value="F:olfactory receptor activity"/>
    <property type="evidence" value="ECO:0007669"/>
    <property type="project" value="InterPro"/>
</dbReference>
<evidence type="ECO:0000256" key="2">
    <source>
        <dbReference type="ARBA" id="ARBA00022606"/>
    </source>
</evidence>
<dbReference type="EMBL" id="CH477359">
    <property type="protein sequence ID" value="EAT42709.2"/>
    <property type="molecule type" value="Genomic_DNA"/>
</dbReference>
<comment type="caution">
    <text evidence="9">Lacks conserved residue(s) required for the propagation of feature annotation.</text>
</comment>
<comment type="similarity">
    <text evidence="9">Belongs to the insect chemoreceptor superfamily. Heteromeric odorant receptor channel (TC 1.A.69) family.</text>
</comment>
<dbReference type="PANTHER" id="PTHR21137:SF42">
    <property type="entry name" value="ODORANT RECEPTOR 83A"/>
    <property type="match status" value="1"/>
</dbReference>
<evidence type="ECO:0000256" key="9">
    <source>
        <dbReference type="RuleBase" id="RU351113"/>
    </source>
</evidence>
<evidence type="ECO:0000256" key="5">
    <source>
        <dbReference type="ARBA" id="ARBA00022989"/>
    </source>
</evidence>
<dbReference type="GeneID" id="5567054"/>
<feature type="transmembrane region" description="Helical" evidence="9">
    <location>
        <begin position="44"/>
        <end position="63"/>
    </location>
</feature>
<evidence type="ECO:0000313" key="10">
    <source>
        <dbReference type="EMBL" id="EAT42709.2"/>
    </source>
</evidence>